<keyword evidence="4 11" id="KW-0812">Transmembrane</keyword>
<evidence type="ECO:0000256" key="4">
    <source>
        <dbReference type="ARBA" id="ARBA00022692"/>
    </source>
</evidence>
<dbReference type="InterPro" id="IPR039859">
    <property type="entry name" value="PFA4/ZDH16/20/ERF2-like"/>
</dbReference>
<evidence type="ECO:0000313" key="14">
    <source>
        <dbReference type="EMBL" id="KAK4754672.1"/>
    </source>
</evidence>
<name>A0AAN7JWV4_9MYRT</name>
<dbReference type="GO" id="GO:0005794">
    <property type="term" value="C:Golgi apparatus"/>
    <property type="evidence" value="ECO:0007669"/>
    <property type="project" value="TreeGrafter"/>
</dbReference>
<feature type="region of interest" description="Disordered" evidence="12">
    <location>
        <begin position="388"/>
        <end position="447"/>
    </location>
</feature>
<dbReference type="Pfam" id="PF01529">
    <property type="entry name" value="DHHC"/>
    <property type="match status" value="1"/>
</dbReference>
<dbReference type="GO" id="GO:0005783">
    <property type="term" value="C:endoplasmic reticulum"/>
    <property type="evidence" value="ECO:0007669"/>
    <property type="project" value="TreeGrafter"/>
</dbReference>
<keyword evidence="8" id="KW-0449">Lipoprotein</keyword>
<keyword evidence="3 11" id="KW-0808">Transferase</keyword>
<feature type="transmembrane region" description="Helical" evidence="11">
    <location>
        <begin position="236"/>
        <end position="262"/>
    </location>
</feature>
<dbReference type="InterPro" id="IPR001594">
    <property type="entry name" value="Palmitoyltrfase_DHHC"/>
</dbReference>
<reference evidence="14 15" key="1">
    <citation type="journal article" date="2023" name="Hortic Res">
        <title>Pangenome of water caltrop reveals structural variations and asymmetric subgenome divergence after allopolyploidization.</title>
        <authorList>
            <person name="Zhang X."/>
            <person name="Chen Y."/>
            <person name="Wang L."/>
            <person name="Yuan Y."/>
            <person name="Fang M."/>
            <person name="Shi L."/>
            <person name="Lu R."/>
            <person name="Comes H.P."/>
            <person name="Ma Y."/>
            <person name="Chen Y."/>
            <person name="Huang G."/>
            <person name="Zhou Y."/>
            <person name="Zheng Z."/>
            <person name="Qiu Y."/>
        </authorList>
    </citation>
    <scope>NUCLEOTIDE SEQUENCE [LARGE SCALE GENOMIC DNA]</scope>
    <source>
        <tissue evidence="14">Roots</tissue>
    </source>
</reference>
<keyword evidence="9 11" id="KW-0012">Acyltransferase</keyword>
<dbReference type="EMBL" id="JAXIOK010000015">
    <property type="protein sequence ID" value="KAK4754672.1"/>
    <property type="molecule type" value="Genomic_DNA"/>
</dbReference>
<protein>
    <recommendedName>
        <fullName evidence="11">S-acyltransferase</fullName>
        <ecNumber evidence="11">2.3.1.225</ecNumber>
    </recommendedName>
    <alternativeName>
        <fullName evidence="11">Palmitoyltransferase</fullName>
    </alternativeName>
</protein>
<feature type="transmembrane region" description="Helical" evidence="11">
    <location>
        <begin position="77"/>
        <end position="98"/>
    </location>
</feature>
<dbReference type="EC" id="2.3.1.225" evidence="11"/>
<dbReference type="GO" id="GO:0006612">
    <property type="term" value="P:protein targeting to membrane"/>
    <property type="evidence" value="ECO:0007669"/>
    <property type="project" value="TreeGrafter"/>
</dbReference>
<evidence type="ECO:0000256" key="11">
    <source>
        <dbReference type="RuleBase" id="RU079119"/>
    </source>
</evidence>
<comment type="caution">
    <text evidence="14">The sequence shown here is derived from an EMBL/GenBank/DDBJ whole genome shotgun (WGS) entry which is preliminary data.</text>
</comment>
<comment type="subcellular location">
    <subcellularLocation>
        <location evidence="1">Endomembrane system</location>
        <topology evidence="1">Multi-pass membrane protein</topology>
    </subcellularLocation>
</comment>
<evidence type="ECO:0000256" key="6">
    <source>
        <dbReference type="ARBA" id="ARBA00023136"/>
    </source>
</evidence>
<evidence type="ECO:0000256" key="2">
    <source>
        <dbReference type="ARBA" id="ARBA00008574"/>
    </source>
</evidence>
<dbReference type="PROSITE" id="PS50216">
    <property type="entry name" value="DHHC"/>
    <property type="match status" value="1"/>
</dbReference>
<dbReference type="Proteomes" id="UP001345219">
    <property type="component" value="Chromosome 2"/>
</dbReference>
<feature type="transmembrane region" description="Helical" evidence="11">
    <location>
        <begin position="193"/>
        <end position="216"/>
    </location>
</feature>
<sequence length="447" mass="50327">MYTMPQPQRPGSGSGSGDLRVYETWKGSNIFLLQGRLIFGPDVRSLGLTIFLITAPVSIFCVFVARKLMDDFYVNWGVSIMVFAVVFTIYDLILLLLTSGRDPGIIPRNAHPPEQEFDASTDVGSAQTPQLRLPRIKEVEVNGVTVKIKYCDTCMLYRPPRCSHCSICNNCVERFDHHCPWVGQCIGLRNYRFFFMFVFSTTILCIYVFAFCWVYIREIMGSEQTSIWKAMIKTPASIVLIIYTFICMWFVGGLTAFHLYLISTNQTTYENFRYRYDRRANPYNKRVVQNFQEIFCTSIAPSKNDFRALVPKEPALPTRPVGGGFMSPNMGKPIEDIEMGRKAVWGDMNSGLDLGEGHINIIERASTKDGELGEVAVSPEIRVNVDESGDRFGVHHPRRSSWGRKSGSWEASPEVQALAAKLGESNRAIGSSSGAGSLRHSEETRHT</sequence>
<dbReference type="PANTHER" id="PTHR22883:SF43">
    <property type="entry name" value="PALMITOYLTRANSFERASE APP"/>
    <property type="match status" value="1"/>
</dbReference>
<comment type="domain">
    <text evidence="11">The DHHC domain is required for palmitoyltransferase activity.</text>
</comment>
<keyword evidence="5 11" id="KW-1133">Transmembrane helix</keyword>
<evidence type="ECO:0000256" key="10">
    <source>
        <dbReference type="ARBA" id="ARBA00048048"/>
    </source>
</evidence>
<evidence type="ECO:0000256" key="3">
    <source>
        <dbReference type="ARBA" id="ARBA00022679"/>
    </source>
</evidence>
<evidence type="ECO:0000313" key="15">
    <source>
        <dbReference type="Proteomes" id="UP001345219"/>
    </source>
</evidence>
<dbReference type="AlphaFoldDB" id="A0AAN7JWV4"/>
<evidence type="ECO:0000256" key="7">
    <source>
        <dbReference type="ARBA" id="ARBA00023139"/>
    </source>
</evidence>
<evidence type="ECO:0000256" key="5">
    <source>
        <dbReference type="ARBA" id="ARBA00022989"/>
    </source>
</evidence>
<organism evidence="14 15">
    <name type="scientific">Trapa incisa</name>
    <dbReference type="NCBI Taxonomy" id="236973"/>
    <lineage>
        <taxon>Eukaryota</taxon>
        <taxon>Viridiplantae</taxon>
        <taxon>Streptophyta</taxon>
        <taxon>Embryophyta</taxon>
        <taxon>Tracheophyta</taxon>
        <taxon>Spermatophyta</taxon>
        <taxon>Magnoliopsida</taxon>
        <taxon>eudicotyledons</taxon>
        <taxon>Gunneridae</taxon>
        <taxon>Pentapetalae</taxon>
        <taxon>rosids</taxon>
        <taxon>malvids</taxon>
        <taxon>Myrtales</taxon>
        <taxon>Lythraceae</taxon>
        <taxon>Trapa</taxon>
    </lineage>
</organism>
<keyword evidence="7" id="KW-0564">Palmitate</keyword>
<comment type="similarity">
    <text evidence="2 11">Belongs to the DHHC palmitoyltransferase family.</text>
</comment>
<gene>
    <name evidence="14" type="ORF">SAY87_002776</name>
</gene>
<keyword evidence="6 11" id="KW-0472">Membrane</keyword>
<evidence type="ECO:0000256" key="1">
    <source>
        <dbReference type="ARBA" id="ARBA00004127"/>
    </source>
</evidence>
<dbReference type="PANTHER" id="PTHR22883">
    <property type="entry name" value="ZINC FINGER DHHC DOMAIN CONTAINING PROTEIN"/>
    <property type="match status" value="1"/>
</dbReference>
<proteinExistence type="inferred from homology"/>
<evidence type="ECO:0000259" key="13">
    <source>
        <dbReference type="Pfam" id="PF01529"/>
    </source>
</evidence>
<evidence type="ECO:0000256" key="12">
    <source>
        <dbReference type="SAM" id="MobiDB-lite"/>
    </source>
</evidence>
<accession>A0AAN7JWV4</accession>
<feature type="transmembrane region" description="Helical" evidence="11">
    <location>
        <begin position="46"/>
        <end position="65"/>
    </location>
</feature>
<comment type="catalytic activity">
    <reaction evidence="10 11">
        <text>L-cysteinyl-[protein] + hexadecanoyl-CoA = S-hexadecanoyl-L-cysteinyl-[protein] + CoA</text>
        <dbReference type="Rhea" id="RHEA:36683"/>
        <dbReference type="Rhea" id="RHEA-COMP:10131"/>
        <dbReference type="Rhea" id="RHEA-COMP:11032"/>
        <dbReference type="ChEBI" id="CHEBI:29950"/>
        <dbReference type="ChEBI" id="CHEBI:57287"/>
        <dbReference type="ChEBI" id="CHEBI:57379"/>
        <dbReference type="ChEBI" id="CHEBI:74151"/>
        <dbReference type="EC" id="2.3.1.225"/>
    </reaction>
</comment>
<evidence type="ECO:0000256" key="8">
    <source>
        <dbReference type="ARBA" id="ARBA00023288"/>
    </source>
</evidence>
<feature type="domain" description="Palmitoyltransferase DHHC" evidence="13">
    <location>
        <begin position="148"/>
        <end position="273"/>
    </location>
</feature>
<dbReference type="GO" id="GO:0019706">
    <property type="term" value="F:protein-cysteine S-palmitoyltransferase activity"/>
    <property type="evidence" value="ECO:0007669"/>
    <property type="project" value="UniProtKB-EC"/>
</dbReference>
<evidence type="ECO:0000256" key="9">
    <source>
        <dbReference type="ARBA" id="ARBA00023315"/>
    </source>
</evidence>
<keyword evidence="15" id="KW-1185">Reference proteome</keyword>